<dbReference type="Gene3D" id="3.30.530.20">
    <property type="match status" value="1"/>
</dbReference>
<comment type="caution">
    <text evidence="2">The sequence shown here is derived from an EMBL/GenBank/DDBJ whole genome shotgun (WGS) entry which is preliminary data.</text>
</comment>
<evidence type="ECO:0000256" key="1">
    <source>
        <dbReference type="SAM" id="MobiDB-lite"/>
    </source>
</evidence>
<evidence type="ECO:0000313" key="3">
    <source>
        <dbReference type="Proteomes" id="UP000320085"/>
    </source>
</evidence>
<dbReference type="SUPFAM" id="SSF55961">
    <property type="entry name" value="Bet v1-like"/>
    <property type="match status" value="1"/>
</dbReference>
<accession>A0A543PNK9</accession>
<organism evidence="2 3">
    <name type="scientific">Humibacillus xanthopallidus</name>
    <dbReference type="NCBI Taxonomy" id="412689"/>
    <lineage>
        <taxon>Bacteria</taxon>
        <taxon>Bacillati</taxon>
        <taxon>Actinomycetota</taxon>
        <taxon>Actinomycetes</taxon>
        <taxon>Micrococcales</taxon>
        <taxon>Intrasporangiaceae</taxon>
        <taxon>Humibacillus</taxon>
    </lineage>
</organism>
<dbReference type="RefSeq" id="WP_141822279.1">
    <property type="nucleotide sequence ID" value="NZ_BAAAQC010000010.1"/>
</dbReference>
<feature type="compositionally biased region" description="Acidic residues" evidence="1">
    <location>
        <begin position="46"/>
        <end position="62"/>
    </location>
</feature>
<dbReference type="OrthoDB" id="191189at2"/>
<dbReference type="EMBL" id="VFQF01000002">
    <property type="protein sequence ID" value="TQN45668.1"/>
    <property type="molecule type" value="Genomic_DNA"/>
</dbReference>
<protein>
    <submittedName>
        <fullName evidence="2">Polyketide cyclase/dehydrase/lipid transport protein</fullName>
    </submittedName>
</protein>
<evidence type="ECO:0000313" key="2">
    <source>
        <dbReference type="EMBL" id="TQN45668.1"/>
    </source>
</evidence>
<reference evidence="2 3" key="1">
    <citation type="submission" date="2019-06" db="EMBL/GenBank/DDBJ databases">
        <title>Sequencing the genomes of 1000 actinobacteria strains.</title>
        <authorList>
            <person name="Klenk H.-P."/>
        </authorList>
    </citation>
    <scope>NUCLEOTIDE SEQUENCE [LARGE SCALE GENOMIC DNA]</scope>
    <source>
        <strain evidence="2 3">DSM 21776</strain>
    </source>
</reference>
<dbReference type="AlphaFoldDB" id="A0A543PNK9"/>
<sequence length="164" mass="17534">MHLSLHVSGDADPATAWERYADLDAWTQWSPQIQRVDTGPVRDVGGSDDADDDTDGEQEALDEGAPAPPPPGTDPAPRRITPGLRGVVIGPVGVQVPFEVLEVDEAAMTWTWRVRAVLAELTLEHSVTPEGGGCRTDLTIIGPVPLVVGYAPVARFALTRLVRP</sequence>
<gene>
    <name evidence="2" type="ORF">FHX52_2367</name>
</gene>
<name>A0A543PNK9_9MICO</name>
<feature type="region of interest" description="Disordered" evidence="1">
    <location>
        <begin position="28"/>
        <end position="81"/>
    </location>
</feature>
<dbReference type="InterPro" id="IPR023393">
    <property type="entry name" value="START-like_dom_sf"/>
</dbReference>
<dbReference type="Proteomes" id="UP000320085">
    <property type="component" value="Unassembled WGS sequence"/>
</dbReference>
<proteinExistence type="predicted"/>